<protein>
    <submittedName>
        <fullName evidence="2">Uncharacterized protein</fullName>
    </submittedName>
</protein>
<dbReference type="Proteomes" id="UP001178461">
    <property type="component" value="Chromosome 10"/>
</dbReference>
<keyword evidence="3" id="KW-1185">Reference proteome</keyword>
<feature type="region of interest" description="Disordered" evidence="1">
    <location>
        <begin position="1"/>
        <end position="73"/>
    </location>
</feature>
<evidence type="ECO:0000313" key="3">
    <source>
        <dbReference type="Proteomes" id="UP001178461"/>
    </source>
</evidence>
<dbReference type="EMBL" id="OX395135">
    <property type="protein sequence ID" value="CAI5786717.1"/>
    <property type="molecule type" value="Genomic_DNA"/>
</dbReference>
<sequence>MAAGPALQRTHQLSGTASPSLPSAAGSRGRAPEQLSPPLSLNPHWGRGSVGVPREVSCRTDASRQREGRSPAPLQAYSWSISEVGDALFNISIPADLSSTEHLPSASKRRIIRDNLLVP</sequence>
<accession>A0AA35L007</accession>
<gene>
    <name evidence="2" type="ORF">PODLI_1B027687</name>
</gene>
<evidence type="ECO:0000256" key="1">
    <source>
        <dbReference type="SAM" id="MobiDB-lite"/>
    </source>
</evidence>
<feature type="compositionally biased region" description="Basic and acidic residues" evidence="1">
    <location>
        <begin position="56"/>
        <end position="69"/>
    </location>
</feature>
<reference evidence="2" key="1">
    <citation type="submission" date="2022-12" db="EMBL/GenBank/DDBJ databases">
        <authorList>
            <person name="Alioto T."/>
            <person name="Alioto T."/>
            <person name="Gomez Garrido J."/>
        </authorList>
    </citation>
    <scope>NUCLEOTIDE SEQUENCE</scope>
</reference>
<feature type="compositionally biased region" description="Polar residues" evidence="1">
    <location>
        <begin position="9"/>
        <end position="21"/>
    </location>
</feature>
<name>A0AA35L007_9SAUR</name>
<dbReference type="AlphaFoldDB" id="A0AA35L007"/>
<organism evidence="2 3">
    <name type="scientific">Podarcis lilfordi</name>
    <name type="common">Lilford's wall lizard</name>
    <dbReference type="NCBI Taxonomy" id="74358"/>
    <lineage>
        <taxon>Eukaryota</taxon>
        <taxon>Metazoa</taxon>
        <taxon>Chordata</taxon>
        <taxon>Craniata</taxon>
        <taxon>Vertebrata</taxon>
        <taxon>Euteleostomi</taxon>
        <taxon>Lepidosauria</taxon>
        <taxon>Squamata</taxon>
        <taxon>Bifurcata</taxon>
        <taxon>Unidentata</taxon>
        <taxon>Episquamata</taxon>
        <taxon>Laterata</taxon>
        <taxon>Lacertibaenia</taxon>
        <taxon>Lacertidae</taxon>
        <taxon>Podarcis</taxon>
    </lineage>
</organism>
<proteinExistence type="predicted"/>
<evidence type="ECO:0000313" key="2">
    <source>
        <dbReference type="EMBL" id="CAI5786717.1"/>
    </source>
</evidence>